<accession>A0AAV4TMM3</accession>
<keyword evidence="1" id="KW-0548">Nucleotidyltransferase</keyword>
<keyword evidence="1" id="KW-0695">RNA-directed DNA polymerase</keyword>
<dbReference type="GO" id="GO:0003964">
    <property type="term" value="F:RNA-directed DNA polymerase activity"/>
    <property type="evidence" value="ECO:0007669"/>
    <property type="project" value="UniProtKB-KW"/>
</dbReference>
<organism evidence="1 2">
    <name type="scientific">Caerostris extrusa</name>
    <name type="common">Bark spider</name>
    <name type="synonym">Caerostris bankana</name>
    <dbReference type="NCBI Taxonomy" id="172846"/>
    <lineage>
        <taxon>Eukaryota</taxon>
        <taxon>Metazoa</taxon>
        <taxon>Ecdysozoa</taxon>
        <taxon>Arthropoda</taxon>
        <taxon>Chelicerata</taxon>
        <taxon>Arachnida</taxon>
        <taxon>Araneae</taxon>
        <taxon>Araneomorphae</taxon>
        <taxon>Entelegynae</taxon>
        <taxon>Araneoidea</taxon>
        <taxon>Araneidae</taxon>
        <taxon>Caerostris</taxon>
    </lineage>
</organism>
<proteinExistence type="predicted"/>
<sequence length="356" mass="41192">MEDCNQVSPRLLPCRITVYAILMMSNDCVIINRRKFQSKLLKIRLNCPFLLAATLNHHLNQTTKELKEIAEKLQESLYVDNCVASVDSEEELKYFCNESQKLLQSAKFDLRGWKHTKFKETVLNQEENEDEVEVPLLGFTCPVTLVPKIILQECWKIKVSWDTKLPENIVKMFKKWKNRIIELKKIAIPRRLSRFSFKQGKMSIHVFCDDCKTSYATCIFLRNEFQDQVTCQLLQARSRVAPLKNITIVRLELLACCIGARLADTVKKDLKLEDVDVFYWSDSMDALHWIKKEGPWKTFVENRVKEIRKLSETVNQTSAQSPCDLGTEKARASSSNNFGGEEMNSECGENCKLAIY</sequence>
<evidence type="ECO:0000313" key="1">
    <source>
        <dbReference type="EMBL" id="GIY46366.1"/>
    </source>
</evidence>
<dbReference type="Proteomes" id="UP001054945">
    <property type="component" value="Unassembled WGS sequence"/>
</dbReference>
<dbReference type="EMBL" id="BPLR01011405">
    <property type="protein sequence ID" value="GIY46366.1"/>
    <property type="molecule type" value="Genomic_DNA"/>
</dbReference>
<keyword evidence="1" id="KW-0808">Transferase</keyword>
<protein>
    <submittedName>
        <fullName evidence="1">Reverse transcriptase</fullName>
    </submittedName>
</protein>
<name>A0AAV4TMM3_CAEEX</name>
<evidence type="ECO:0000313" key="2">
    <source>
        <dbReference type="Proteomes" id="UP001054945"/>
    </source>
</evidence>
<keyword evidence="2" id="KW-1185">Reference proteome</keyword>
<dbReference type="AlphaFoldDB" id="A0AAV4TMM3"/>
<dbReference type="InterPro" id="IPR008042">
    <property type="entry name" value="Retrotrans_Pao"/>
</dbReference>
<gene>
    <name evidence="1" type="primary">AVEN_24741_1</name>
    <name evidence="1" type="ORF">CEXT_661211</name>
</gene>
<reference evidence="1 2" key="1">
    <citation type="submission" date="2021-06" db="EMBL/GenBank/DDBJ databases">
        <title>Caerostris extrusa draft genome.</title>
        <authorList>
            <person name="Kono N."/>
            <person name="Arakawa K."/>
        </authorList>
    </citation>
    <scope>NUCLEOTIDE SEQUENCE [LARGE SCALE GENOMIC DNA]</scope>
</reference>
<dbReference type="Pfam" id="PF05380">
    <property type="entry name" value="Peptidase_A17"/>
    <property type="match status" value="1"/>
</dbReference>
<dbReference type="PANTHER" id="PTHR47331">
    <property type="entry name" value="PHD-TYPE DOMAIN-CONTAINING PROTEIN"/>
    <property type="match status" value="1"/>
</dbReference>
<comment type="caution">
    <text evidence="1">The sequence shown here is derived from an EMBL/GenBank/DDBJ whole genome shotgun (WGS) entry which is preliminary data.</text>
</comment>